<dbReference type="AlphaFoldDB" id="A0A6H1TXJ8"/>
<dbReference type="Pfam" id="PF25876">
    <property type="entry name" value="HH_MFP_RND"/>
    <property type="match status" value="1"/>
</dbReference>
<keyword evidence="2 3" id="KW-0175">Coiled coil</keyword>
<dbReference type="InterPro" id="IPR058625">
    <property type="entry name" value="MdtA-like_BSH"/>
</dbReference>
<evidence type="ECO:0000259" key="5">
    <source>
        <dbReference type="Pfam" id="PF25876"/>
    </source>
</evidence>
<dbReference type="InterPro" id="IPR050465">
    <property type="entry name" value="UPF0194_transport"/>
</dbReference>
<dbReference type="InterPro" id="IPR058624">
    <property type="entry name" value="MdtA-like_HH"/>
</dbReference>
<keyword evidence="4" id="KW-0472">Membrane</keyword>
<evidence type="ECO:0000256" key="1">
    <source>
        <dbReference type="ARBA" id="ARBA00004196"/>
    </source>
</evidence>
<proteinExistence type="predicted"/>
<name>A0A6H1TXJ8_9CYAN</name>
<dbReference type="PANTHER" id="PTHR32347">
    <property type="entry name" value="EFFLUX SYSTEM COMPONENT YKNX-RELATED"/>
    <property type="match status" value="1"/>
</dbReference>
<accession>A0A6H1TXJ8</accession>
<evidence type="ECO:0000313" key="7">
    <source>
        <dbReference type="EMBL" id="QIZ71304.1"/>
    </source>
</evidence>
<keyword evidence="8" id="KW-1185">Reference proteome</keyword>
<dbReference type="SUPFAM" id="SSF111369">
    <property type="entry name" value="HlyD-like secretion proteins"/>
    <property type="match status" value="3"/>
</dbReference>
<dbReference type="KEGG" id="oxy:HCG48_12515"/>
<dbReference type="Gene3D" id="1.10.287.470">
    <property type="entry name" value="Helix hairpin bin"/>
    <property type="match status" value="1"/>
</dbReference>
<dbReference type="GO" id="GO:0030313">
    <property type="term" value="C:cell envelope"/>
    <property type="evidence" value="ECO:0007669"/>
    <property type="project" value="UniProtKB-SubCell"/>
</dbReference>
<protein>
    <submittedName>
        <fullName evidence="7">HlyD family efflux transporter periplasmic adaptor subunit</fullName>
    </submittedName>
</protein>
<dbReference type="PRINTS" id="PR01490">
    <property type="entry name" value="RTXTOXIND"/>
</dbReference>
<feature type="domain" description="Multidrug resistance protein MdtA-like barrel-sandwich hybrid" evidence="6">
    <location>
        <begin position="68"/>
        <end position="325"/>
    </location>
</feature>
<sequence>MSHIISHFRATDEASDLSHKHRPPKILFFLPLLAIAGGVGWYAKTEYFSTPAVEALTLSGRIEGYETDIGAKIGGRVEWVAVREGDRVEAGMTVARLDDDEIRAQMEGASARIASAEQRELQARLQVEAISTQIEEAELNWQQARDDASGRIYQAQANLATAEAQLAQARAQVNQAESELKLARSDRDRFAPLLAEGAISQQQFDQTQARYETSLATVDARQAAVAAAERQVRATRGGLVQAETASLNPEIRRTQIERLQTQLEQARSQVEAARSEIANAQAARQEIAARLNDLSVASPIAGIVTVRSIEPGEVIAPGKMLLTVVDLNDVYLRGYLPEGRIGEVRVGQPAQVFLDSAPDRPLAATVTAIDNEASFTPENIYFKDDRVKQVFGLKLGIDNPEGFAKPGMPADAEIIREGD</sequence>
<dbReference type="PANTHER" id="PTHR32347:SF23">
    <property type="entry name" value="BLL5650 PROTEIN"/>
    <property type="match status" value="1"/>
</dbReference>
<evidence type="ECO:0000259" key="6">
    <source>
        <dbReference type="Pfam" id="PF25917"/>
    </source>
</evidence>
<dbReference type="Pfam" id="PF25917">
    <property type="entry name" value="BSH_RND"/>
    <property type="match status" value="1"/>
</dbReference>
<feature type="coiled-coil region" evidence="3">
    <location>
        <begin position="256"/>
        <end position="290"/>
    </location>
</feature>
<organism evidence="7 8">
    <name type="scientific">Oxynema aestuarii AP17</name>
    <dbReference type="NCBI Taxonomy" id="2064643"/>
    <lineage>
        <taxon>Bacteria</taxon>
        <taxon>Bacillati</taxon>
        <taxon>Cyanobacteriota</taxon>
        <taxon>Cyanophyceae</taxon>
        <taxon>Oscillatoriophycideae</taxon>
        <taxon>Oscillatoriales</taxon>
        <taxon>Oscillatoriaceae</taxon>
        <taxon>Oxynema</taxon>
        <taxon>Oxynema aestuarii</taxon>
    </lineage>
</organism>
<evidence type="ECO:0000256" key="2">
    <source>
        <dbReference type="ARBA" id="ARBA00023054"/>
    </source>
</evidence>
<evidence type="ECO:0000313" key="8">
    <source>
        <dbReference type="Proteomes" id="UP000500857"/>
    </source>
</evidence>
<dbReference type="Proteomes" id="UP000500857">
    <property type="component" value="Chromosome"/>
</dbReference>
<comment type="subcellular location">
    <subcellularLocation>
        <location evidence="1">Cell envelope</location>
    </subcellularLocation>
</comment>
<keyword evidence="4" id="KW-0812">Transmembrane</keyword>
<dbReference type="Gene3D" id="2.40.30.170">
    <property type="match status" value="1"/>
</dbReference>
<reference evidence="7 8" key="1">
    <citation type="submission" date="2020-04" db="EMBL/GenBank/DDBJ databases">
        <authorList>
            <person name="Basu S."/>
            <person name="Maruthanayagam V."/>
            <person name="Chakraborty S."/>
            <person name="Pramanik A."/>
            <person name="Mukherjee J."/>
            <person name="Brink B."/>
        </authorList>
    </citation>
    <scope>NUCLEOTIDE SEQUENCE [LARGE SCALE GENOMIC DNA]</scope>
    <source>
        <strain evidence="7 8">AP17</strain>
    </source>
</reference>
<evidence type="ECO:0000256" key="4">
    <source>
        <dbReference type="SAM" id="Phobius"/>
    </source>
</evidence>
<dbReference type="Gene3D" id="2.40.50.100">
    <property type="match status" value="1"/>
</dbReference>
<feature type="transmembrane region" description="Helical" evidence="4">
    <location>
        <begin position="26"/>
        <end position="43"/>
    </location>
</feature>
<feature type="coiled-coil region" evidence="3">
    <location>
        <begin position="99"/>
        <end position="186"/>
    </location>
</feature>
<dbReference type="RefSeq" id="WP_168569457.1">
    <property type="nucleotide sequence ID" value="NZ_CP051167.1"/>
</dbReference>
<evidence type="ECO:0000256" key="3">
    <source>
        <dbReference type="SAM" id="Coils"/>
    </source>
</evidence>
<keyword evidence="4" id="KW-1133">Transmembrane helix</keyword>
<dbReference type="EMBL" id="CP051167">
    <property type="protein sequence ID" value="QIZ71304.1"/>
    <property type="molecule type" value="Genomic_DNA"/>
</dbReference>
<feature type="domain" description="Multidrug resistance protein MdtA-like alpha-helical hairpin" evidence="5">
    <location>
        <begin position="165"/>
        <end position="232"/>
    </location>
</feature>
<gene>
    <name evidence="7" type="ORF">HCG48_12515</name>
</gene>